<keyword evidence="4" id="KW-1185">Reference proteome</keyword>
<sequence length="566" mass="58869">MKAAAPLAFLSAIQLSGATVHVEPQSELSSPSRRLGQPHRHNSIHEPFQIVQRHNDAAQPRHRQRRAQSISICGSNSTHAISNYCSSSSSTNDAPLSPSEAFLAANSQLQLSFECPSDGSACPDYVNAVDNVTVGMSCFVLPGDVNCDDGAPTSTVAVAVEAASTTTTGATTASTSSTTSTQSRFCGPDALSAYLTCDANTACSSTEECSTGELCFSGIACPVDVQMQLVDTMNVNTTNVVIDDNSTTATEATTSGTSNSSTNTAISINTNSTTIDSQLNITSDQWTTYDPNSTRISWTTFPYATHLKYCGPKVVGGYAIAVQQCSPITACGFEGNVENHYGSSGNDCPKNYMCYSFEGRCGNGPGAELVGFDEGVGVTISSSSTVAAMTTEAPIVATESSATATQATAAIQSQSTTTSSVTTPSTQQEQQPQNNILDNTITTRGSFCGSFYAEAVSQCSSRTMCDSSRDCGGSGEECFPNISCTMGGSGANDDAVNGLGGTDTATDTTNTIGSTDDLYTVEFSPRQDDMVDFLKEETSNSASTSSTSMLQCFLFGVGVVALIFGV</sequence>
<dbReference type="HOGENOM" id="CLU_481947_0_0_1"/>
<keyword evidence="2" id="KW-0732">Signal</keyword>
<reference evidence="3 4" key="2">
    <citation type="journal article" date="2008" name="Nature">
        <title>The Phaeodactylum genome reveals the evolutionary history of diatom genomes.</title>
        <authorList>
            <person name="Bowler C."/>
            <person name="Allen A.E."/>
            <person name="Badger J.H."/>
            <person name="Grimwood J."/>
            <person name="Jabbari K."/>
            <person name="Kuo A."/>
            <person name="Maheswari U."/>
            <person name="Martens C."/>
            <person name="Maumus F."/>
            <person name="Otillar R.P."/>
            <person name="Rayko E."/>
            <person name="Salamov A."/>
            <person name="Vandepoele K."/>
            <person name="Beszteri B."/>
            <person name="Gruber A."/>
            <person name="Heijde M."/>
            <person name="Katinka M."/>
            <person name="Mock T."/>
            <person name="Valentin K."/>
            <person name="Verret F."/>
            <person name="Berges J.A."/>
            <person name="Brownlee C."/>
            <person name="Cadoret J.P."/>
            <person name="Chiovitti A."/>
            <person name="Choi C.J."/>
            <person name="Coesel S."/>
            <person name="De Martino A."/>
            <person name="Detter J.C."/>
            <person name="Durkin C."/>
            <person name="Falciatore A."/>
            <person name="Fournet J."/>
            <person name="Haruta M."/>
            <person name="Huysman M.J."/>
            <person name="Jenkins B.D."/>
            <person name="Jiroutova K."/>
            <person name="Jorgensen R.E."/>
            <person name="Joubert Y."/>
            <person name="Kaplan A."/>
            <person name="Kroger N."/>
            <person name="Kroth P.G."/>
            <person name="La Roche J."/>
            <person name="Lindquist E."/>
            <person name="Lommer M."/>
            <person name="Martin-Jezequel V."/>
            <person name="Lopez P.J."/>
            <person name="Lucas S."/>
            <person name="Mangogna M."/>
            <person name="McGinnis K."/>
            <person name="Medlin L.K."/>
            <person name="Montsant A."/>
            <person name="Oudot-Le Secq M.P."/>
            <person name="Napoli C."/>
            <person name="Obornik M."/>
            <person name="Parker M.S."/>
            <person name="Petit J.L."/>
            <person name="Porcel B.M."/>
            <person name="Poulsen N."/>
            <person name="Robison M."/>
            <person name="Rychlewski L."/>
            <person name="Rynearson T.A."/>
            <person name="Schmutz J."/>
            <person name="Shapiro H."/>
            <person name="Siaut M."/>
            <person name="Stanley M."/>
            <person name="Sussman M.R."/>
            <person name="Taylor A.R."/>
            <person name="Vardi A."/>
            <person name="von Dassow P."/>
            <person name="Vyverman W."/>
            <person name="Willis A."/>
            <person name="Wyrwicz L.S."/>
            <person name="Rokhsar D.S."/>
            <person name="Weissenbach J."/>
            <person name="Armbrust E.V."/>
            <person name="Green B.R."/>
            <person name="Van de Peer Y."/>
            <person name="Grigoriev I.V."/>
        </authorList>
    </citation>
    <scope>NUCLEOTIDE SEQUENCE [LARGE SCALE GENOMIC DNA]</scope>
    <source>
        <strain evidence="3 4">CCMP1335</strain>
    </source>
</reference>
<dbReference type="EMBL" id="CM000653">
    <property type="protein sequence ID" value="EED87740.1"/>
    <property type="molecule type" value="Genomic_DNA"/>
</dbReference>
<dbReference type="AlphaFoldDB" id="B8CG27"/>
<dbReference type="KEGG" id="tps:THAPSDRAFT_25806"/>
<name>B8CG27_THAPS</name>
<organism evidence="3 4">
    <name type="scientific">Thalassiosira pseudonana</name>
    <name type="common">Marine diatom</name>
    <name type="synonym">Cyclotella nana</name>
    <dbReference type="NCBI Taxonomy" id="35128"/>
    <lineage>
        <taxon>Eukaryota</taxon>
        <taxon>Sar</taxon>
        <taxon>Stramenopiles</taxon>
        <taxon>Ochrophyta</taxon>
        <taxon>Bacillariophyta</taxon>
        <taxon>Coscinodiscophyceae</taxon>
        <taxon>Thalassiosirophycidae</taxon>
        <taxon>Thalassiosirales</taxon>
        <taxon>Thalassiosiraceae</taxon>
        <taxon>Thalassiosira</taxon>
    </lineage>
</organism>
<proteinExistence type="predicted"/>
<dbReference type="Proteomes" id="UP000001449">
    <property type="component" value="Chromosome 22"/>
</dbReference>
<dbReference type="PaxDb" id="35128-Thaps25806"/>
<protein>
    <submittedName>
        <fullName evidence="3">Uncharacterized protein</fullName>
    </submittedName>
</protein>
<dbReference type="GeneID" id="7448254"/>
<evidence type="ECO:0000256" key="2">
    <source>
        <dbReference type="SAM" id="SignalP"/>
    </source>
</evidence>
<evidence type="ECO:0000256" key="1">
    <source>
        <dbReference type="SAM" id="MobiDB-lite"/>
    </source>
</evidence>
<accession>B8CG27</accession>
<gene>
    <name evidence="3" type="ORF">THAPSDRAFT_25806</name>
</gene>
<feature type="compositionally biased region" description="Low complexity" evidence="1">
    <location>
        <begin position="408"/>
        <end position="433"/>
    </location>
</feature>
<dbReference type="RefSeq" id="XP_002294960.1">
    <property type="nucleotide sequence ID" value="XM_002294924.1"/>
</dbReference>
<feature type="signal peptide" evidence="2">
    <location>
        <begin position="1"/>
        <end position="18"/>
    </location>
</feature>
<evidence type="ECO:0000313" key="3">
    <source>
        <dbReference type="EMBL" id="EED87740.1"/>
    </source>
</evidence>
<feature type="region of interest" description="Disordered" evidence="1">
    <location>
        <begin position="408"/>
        <end position="435"/>
    </location>
</feature>
<reference evidence="3 4" key="1">
    <citation type="journal article" date="2004" name="Science">
        <title>The genome of the diatom Thalassiosira pseudonana: ecology, evolution, and metabolism.</title>
        <authorList>
            <person name="Armbrust E.V."/>
            <person name="Berges J.A."/>
            <person name="Bowler C."/>
            <person name="Green B.R."/>
            <person name="Martinez D."/>
            <person name="Putnam N.H."/>
            <person name="Zhou S."/>
            <person name="Allen A.E."/>
            <person name="Apt K.E."/>
            <person name="Bechner M."/>
            <person name="Brzezinski M.A."/>
            <person name="Chaal B.K."/>
            <person name="Chiovitti A."/>
            <person name="Davis A.K."/>
            <person name="Demarest M.S."/>
            <person name="Detter J.C."/>
            <person name="Glavina T."/>
            <person name="Goodstein D."/>
            <person name="Hadi M.Z."/>
            <person name="Hellsten U."/>
            <person name="Hildebrand M."/>
            <person name="Jenkins B.D."/>
            <person name="Jurka J."/>
            <person name="Kapitonov V.V."/>
            <person name="Kroger N."/>
            <person name="Lau W.W."/>
            <person name="Lane T.W."/>
            <person name="Larimer F.W."/>
            <person name="Lippmeier J.C."/>
            <person name="Lucas S."/>
            <person name="Medina M."/>
            <person name="Montsant A."/>
            <person name="Obornik M."/>
            <person name="Parker M.S."/>
            <person name="Palenik B."/>
            <person name="Pazour G.J."/>
            <person name="Richardson P.M."/>
            <person name="Rynearson T.A."/>
            <person name="Saito M.A."/>
            <person name="Schwartz D.C."/>
            <person name="Thamatrakoln K."/>
            <person name="Valentin K."/>
            <person name="Vardi A."/>
            <person name="Wilkerson F.P."/>
            <person name="Rokhsar D.S."/>
        </authorList>
    </citation>
    <scope>NUCLEOTIDE SEQUENCE [LARGE SCALE GENOMIC DNA]</scope>
    <source>
        <strain evidence="3 4">CCMP1335</strain>
    </source>
</reference>
<feature type="chain" id="PRO_5002869871" evidence="2">
    <location>
        <begin position="19"/>
        <end position="566"/>
    </location>
</feature>
<evidence type="ECO:0000313" key="4">
    <source>
        <dbReference type="Proteomes" id="UP000001449"/>
    </source>
</evidence>
<dbReference type="InParanoid" id="B8CG27"/>